<evidence type="ECO:0000313" key="2">
    <source>
        <dbReference type="Proteomes" id="UP000026739"/>
    </source>
</evidence>
<evidence type="ECO:0000313" key="1">
    <source>
        <dbReference type="EMBL" id="KDD66605.1"/>
    </source>
</evidence>
<reference evidence="1 2" key="1">
    <citation type="submission" date="2013-12" db="EMBL/GenBank/DDBJ databases">
        <authorList>
            <person name="Formusa P.A."/>
            <person name="Habash M."/>
            <person name="Lee H."/>
            <person name="Trevors J.T."/>
        </authorList>
    </citation>
    <scope>NUCLEOTIDE SEQUENCE [LARGE SCALE GENOMIC DNA]</scope>
    <source>
        <strain evidence="1 2">PD30</strain>
    </source>
</reference>
<name>A0A059KXN9_9PSED</name>
<gene>
    <name evidence="1" type="ORF">V466_22460</name>
</gene>
<proteinExistence type="predicted"/>
<dbReference type="Proteomes" id="UP000026739">
    <property type="component" value="Unassembled WGS sequence"/>
</dbReference>
<dbReference type="EMBL" id="AZQQ01000096">
    <property type="protein sequence ID" value="KDD66605.1"/>
    <property type="molecule type" value="Genomic_DNA"/>
</dbReference>
<accession>A0A059KXN9</accession>
<organism evidence="1 2">
    <name type="scientific">Pseudomonas mandelii PD30</name>
    <dbReference type="NCBI Taxonomy" id="1419583"/>
    <lineage>
        <taxon>Bacteria</taxon>
        <taxon>Pseudomonadati</taxon>
        <taxon>Pseudomonadota</taxon>
        <taxon>Gammaproteobacteria</taxon>
        <taxon>Pseudomonadales</taxon>
        <taxon>Pseudomonadaceae</taxon>
        <taxon>Pseudomonas</taxon>
    </lineage>
</organism>
<sequence length="71" mass="8124">MINPLLFWKPGNQVRFSTHIAGCEAGLIVIIDDVQRETCCIKCSGEQCFKMQRWMGHRSRQLLIMGLSLTL</sequence>
<protein>
    <submittedName>
        <fullName evidence="1">Uncharacterized protein</fullName>
    </submittedName>
</protein>
<comment type="caution">
    <text evidence="1">The sequence shown here is derived from an EMBL/GenBank/DDBJ whole genome shotgun (WGS) entry which is preliminary data.</text>
</comment>
<dbReference type="AlphaFoldDB" id="A0A059KXN9"/>